<sequence length="170" mass="19887">METKLVDKTVLHGKEYPYFVSDVTGRDFEWTLAELNKLGGVYRQMYQKLSERVKKNELVFHDHRFWTYPHPYCEMKSLAADLYKELSEASIIIFKGDLNYRKLISDRDWPFETPFKRALCGFLPAPMLALRALKSEAVAGLSEEVAEQMRQKPDRKWMTTGDYAVAEMAY</sequence>
<keyword evidence="13" id="KW-1185">Reference proteome</keyword>
<evidence type="ECO:0000256" key="7">
    <source>
        <dbReference type="ARBA" id="ARBA00023211"/>
    </source>
</evidence>
<dbReference type="EMBL" id="UYYB01095473">
    <property type="protein sequence ID" value="VDM75540.1"/>
    <property type="molecule type" value="Genomic_DNA"/>
</dbReference>
<evidence type="ECO:0000256" key="10">
    <source>
        <dbReference type="RuleBase" id="RU367030"/>
    </source>
</evidence>
<proteinExistence type="inferred from homology"/>
<evidence type="ECO:0000256" key="5">
    <source>
        <dbReference type="ARBA" id="ARBA00022723"/>
    </source>
</evidence>
<protein>
    <recommendedName>
        <fullName evidence="10">Sugar phosphate phosphatase</fullName>
        <ecNumber evidence="10">2.1.1.-</ecNumber>
        <ecNumber evidence="10">3.1.3.-</ecNumber>
    </recommendedName>
</protein>
<organism evidence="12 13">
    <name type="scientific">Strongylus vulgaris</name>
    <name type="common">Blood worm</name>
    <dbReference type="NCBI Taxonomy" id="40348"/>
    <lineage>
        <taxon>Eukaryota</taxon>
        <taxon>Metazoa</taxon>
        <taxon>Ecdysozoa</taxon>
        <taxon>Nematoda</taxon>
        <taxon>Chromadorea</taxon>
        <taxon>Rhabditida</taxon>
        <taxon>Rhabditina</taxon>
        <taxon>Rhabditomorpha</taxon>
        <taxon>Strongyloidea</taxon>
        <taxon>Strongylidae</taxon>
        <taxon>Strongylus</taxon>
    </lineage>
</organism>
<dbReference type="GO" id="GO:0046872">
    <property type="term" value="F:metal ion binding"/>
    <property type="evidence" value="ECO:0007669"/>
    <property type="project" value="UniProtKB-UniRule"/>
</dbReference>
<dbReference type="GO" id="GO:0032259">
    <property type="term" value="P:methylation"/>
    <property type="evidence" value="ECO:0007669"/>
    <property type="project" value="UniProtKB-KW"/>
</dbReference>
<dbReference type="SUPFAM" id="SSF111321">
    <property type="entry name" value="AF1104-like"/>
    <property type="match status" value="1"/>
</dbReference>
<evidence type="ECO:0000256" key="6">
    <source>
        <dbReference type="ARBA" id="ARBA00022801"/>
    </source>
</evidence>
<name>A0A3P7IQT1_STRVU</name>
<dbReference type="Proteomes" id="UP000270094">
    <property type="component" value="Unassembled WGS sequence"/>
</dbReference>
<evidence type="ECO:0000256" key="4">
    <source>
        <dbReference type="ARBA" id="ARBA00022596"/>
    </source>
</evidence>
<keyword evidence="5 10" id="KW-0479">Metal-binding</keyword>
<dbReference type="EC" id="2.1.1.-" evidence="10"/>
<dbReference type="InterPro" id="IPR036075">
    <property type="entry name" value="ARMT-1-like_metal-bd_sf"/>
</dbReference>
<comment type="domain">
    <text evidence="10">Subfamily III proteins have a conserved RTxK motif about 40-50 residues from the C-terminus; the threonine may be replaced by serine or cysteine.</text>
</comment>
<dbReference type="InterPro" id="IPR002791">
    <property type="entry name" value="ARMT1-like_metal-bd"/>
</dbReference>
<evidence type="ECO:0000256" key="2">
    <source>
        <dbReference type="ARBA" id="ARBA00001326"/>
    </source>
</evidence>
<dbReference type="OrthoDB" id="541375at2759"/>
<evidence type="ECO:0000256" key="8">
    <source>
        <dbReference type="ARBA" id="ARBA00045980"/>
    </source>
</evidence>
<keyword evidence="4" id="KW-0533">Nickel</keyword>
<comment type="cofactor">
    <cofactor evidence="10">
        <name>Mn(2+)</name>
        <dbReference type="ChEBI" id="CHEBI:29035"/>
    </cofactor>
    <cofactor evidence="10">
        <name>Ni(2+)</name>
        <dbReference type="ChEBI" id="CHEBI:49786"/>
    </cofactor>
</comment>
<comment type="similarity">
    <text evidence="3 10">Belongs to the damage-control phosphatase family. Sugar phosphate phosphatase III subfamily.</text>
</comment>
<evidence type="ECO:0000256" key="9">
    <source>
        <dbReference type="ARBA" id="ARBA00048809"/>
    </source>
</evidence>
<dbReference type="PANTHER" id="PTHR12260">
    <property type="entry name" value="DAMAGE-CONTROL PHOSPHATASE ARMT1"/>
    <property type="match status" value="1"/>
</dbReference>
<evidence type="ECO:0000313" key="12">
    <source>
        <dbReference type="EMBL" id="VDM75540.1"/>
    </source>
</evidence>
<dbReference type="GO" id="GO:0103026">
    <property type="term" value="F:fructose-1-phosphatase activity"/>
    <property type="evidence" value="ECO:0007669"/>
    <property type="project" value="RHEA"/>
</dbReference>
<evidence type="ECO:0000256" key="1">
    <source>
        <dbReference type="ARBA" id="ARBA00000807"/>
    </source>
</evidence>
<evidence type="ECO:0000256" key="3">
    <source>
        <dbReference type="ARBA" id="ARBA00009519"/>
    </source>
</evidence>
<dbReference type="GO" id="GO:0008983">
    <property type="term" value="F:protein-glutamate O-methyltransferase activity"/>
    <property type="evidence" value="ECO:0007669"/>
    <property type="project" value="RHEA"/>
</dbReference>
<feature type="domain" description="Damage-control phosphatase ARMT1-like metal-binding" evidence="11">
    <location>
        <begin position="3"/>
        <end position="148"/>
    </location>
</feature>
<dbReference type="InterPro" id="IPR039763">
    <property type="entry name" value="ARMT1"/>
</dbReference>
<dbReference type="Gene3D" id="3.40.50.10880">
    <property type="entry name" value="Uncharacterised protein PF01937, DUF89, domain 3"/>
    <property type="match status" value="1"/>
</dbReference>
<dbReference type="PANTHER" id="PTHR12260:SF6">
    <property type="entry name" value="DAMAGE-CONTROL PHOSPHATASE ARMT1"/>
    <property type="match status" value="1"/>
</dbReference>
<gene>
    <name evidence="12" type="ORF">SVUK_LOCUS10538</name>
</gene>
<evidence type="ECO:0000259" key="11">
    <source>
        <dbReference type="Pfam" id="PF01937"/>
    </source>
</evidence>
<keyword evidence="10" id="KW-0808">Transferase</keyword>
<evidence type="ECO:0000313" key="13">
    <source>
        <dbReference type="Proteomes" id="UP000270094"/>
    </source>
</evidence>
<comment type="catalytic activity">
    <reaction evidence="2 10">
        <text>beta-D-fructose 1-phosphate + H2O = D-fructose + phosphate</text>
        <dbReference type="Rhea" id="RHEA:35603"/>
        <dbReference type="ChEBI" id="CHEBI:15377"/>
        <dbReference type="ChEBI" id="CHEBI:37721"/>
        <dbReference type="ChEBI" id="CHEBI:43474"/>
        <dbReference type="ChEBI" id="CHEBI:138881"/>
    </reaction>
</comment>
<keyword evidence="10" id="KW-0489">Methyltransferase</keyword>
<comment type="function">
    <text evidence="8 10">Metal-dependent phosphatase that shows phosphatase activity against several substrates, including fructose-1-phosphate and fructose-6-phosphate. Its preference for fructose-1-phosphate, a strong glycating agent that causes DNA damage rather than a canonical yeast metabolite, suggests a damage-control function in hexose phosphate metabolism. Has also been shown to have O-methyltransferase activity that methylates glutamate residues of target proteins to form gamma-glutamyl methyl ester residues. Possibly methylates PCNA, suggesting it is involved in the DNA damage response.</text>
</comment>
<dbReference type="GO" id="GO:0005634">
    <property type="term" value="C:nucleus"/>
    <property type="evidence" value="ECO:0007669"/>
    <property type="project" value="TreeGrafter"/>
</dbReference>
<keyword evidence="6 10" id="KW-0378">Hydrolase</keyword>
<dbReference type="GO" id="GO:0006974">
    <property type="term" value="P:DNA damage response"/>
    <property type="evidence" value="ECO:0007669"/>
    <property type="project" value="TreeGrafter"/>
</dbReference>
<dbReference type="AlphaFoldDB" id="A0A3P7IQT1"/>
<comment type="catalytic activity">
    <reaction evidence="1 10">
        <text>L-glutamyl-[protein] + S-adenosyl-L-methionine = [protein]-L-glutamate 5-O-methyl ester + S-adenosyl-L-homocysteine</text>
        <dbReference type="Rhea" id="RHEA:24452"/>
        <dbReference type="Rhea" id="RHEA-COMP:10208"/>
        <dbReference type="Rhea" id="RHEA-COMP:10311"/>
        <dbReference type="ChEBI" id="CHEBI:29973"/>
        <dbReference type="ChEBI" id="CHEBI:57856"/>
        <dbReference type="ChEBI" id="CHEBI:59789"/>
        <dbReference type="ChEBI" id="CHEBI:82795"/>
    </reaction>
</comment>
<dbReference type="Pfam" id="PF01937">
    <property type="entry name" value="ARMT1-like_dom"/>
    <property type="match status" value="1"/>
</dbReference>
<keyword evidence="7 10" id="KW-0464">Manganese</keyword>
<reference evidence="12 13" key="1">
    <citation type="submission" date="2018-11" db="EMBL/GenBank/DDBJ databases">
        <authorList>
            <consortium name="Pathogen Informatics"/>
        </authorList>
    </citation>
    <scope>NUCLEOTIDE SEQUENCE [LARGE SCALE GENOMIC DNA]</scope>
</reference>
<accession>A0A3P7IQT1</accession>
<comment type="catalytic activity">
    <reaction evidence="9 10">
        <text>beta-D-fructose 6-phosphate = dihydroxyacetone + D-glyceraldehyde 3-phosphate</text>
        <dbReference type="Rhea" id="RHEA:28002"/>
        <dbReference type="ChEBI" id="CHEBI:16016"/>
        <dbReference type="ChEBI" id="CHEBI:57634"/>
        <dbReference type="ChEBI" id="CHEBI:59776"/>
    </reaction>
</comment>
<dbReference type="GO" id="GO:0097023">
    <property type="term" value="F:fructose 6-phosphate aldolase activity"/>
    <property type="evidence" value="ECO:0007669"/>
    <property type="project" value="RHEA"/>
</dbReference>
<dbReference type="EC" id="3.1.3.-" evidence="10"/>